<dbReference type="GO" id="GO:1904263">
    <property type="term" value="P:positive regulation of TORC1 signaling"/>
    <property type="evidence" value="ECO:0007669"/>
    <property type="project" value="TreeGrafter"/>
</dbReference>
<comment type="function">
    <text evidence="4">GTPase involved in activation of the TORC1 signaling pathway, which promotes growth and represses autophagy in nutrient-rich conditions.</text>
</comment>
<dbReference type="Proteomes" id="UP000279236">
    <property type="component" value="Unassembled WGS sequence"/>
</dbReference>
<dbReference type="GeneID" id="39587907"/>
<dbReference type="GO" id="GO:0003924">
    <property type="term" value="F:GTPase activity"/>
    <property type="evidence" value="ECO:0007669"/>
    <property type="project" value="UniProtKB-UniRule"/>
</dbReference>
<evidence type="ECO:0000256" key="4">
    <source>
        <dbReference type="RuleBase" id="RU367014"/>
    </source>
</evidence>
<dbReference type="GO" id="GO:0005634">
    <property type="term" value="C:nucleus"/>
    <property type="evidence" value="ECO:0007669"/>
    <property type="project" value="TreeGrafter"/>
</dbReference>
<name>A0A427XER5_9TREE</name>
<comment type="subunit">
    <text evidence="4">Component of the GSE complex.</text>
</comment>
<dbReference type="GO" id="GO:0010507">
    <property type="term" value="P:negative regulation of autophagy"/>
    <property type="evidence" value="ECO:0007669"/>
    <property type="project" value="TreeGrafter"/>
</dbReference>
<organism evidence="5 6">
    <name type="scientific">Apiotrichum porosum</name>
    <dbReference type="NCBI Taxonomy" id="105984"/>
    <lineage>
        <taxon>Eukaryota</taxon>
        <taxon>Fungi</taxon>
        <taxon>Dikarya</taxon>
        <taxon>Basidiomycota</taxon>
        <taxon>Agaricomycotina</taxon>
        <taxon>Tremellomycetes</taxon>
        <taxon>Trichosporonales</taxon>
        <taxon>Trichosporonaceae</taxon>
        <taxon>Apiotrichum</taxon>
    </lineage>
</organism>
<sequence length="365" mass="41853">MSHSGHQTEAHRQKILVTGWRKAGKSSCIQTIFQHLPVKDVPYIGITQRIEKIDYDTIVPLQIWDTPSNFDVDQLTDTPLGAFSTMVFVIDMQQDEFYHDAVRQATSAIMRGYLANPSMNFSVFIHKAESLSEDYRLENYSEIQRAVTEELEDLSYPSFQKYAPNLDLGDVNTCTSIFNHLQAEIKYEMTSVHDVSLRNAWSRVIQDVMEMLPAVEALLLNFTETSSIDNSYLFDLASGVVLATDNRHRNDATMEQITEYLERFLQIREIYKPLVAKNTSKGGADSPAPKAANDEPWWENEDAEAPWMTQTSRLLPNCTLALWQFTPQLVLVGDLHTDTWQARRGMIEYNLTFLRQGVRRILMEV</sequence>
<comment type="similarity">
    <text evidence="1 4">Belongs to the GTR/RAG GTP-binding protein family.</text>
</comment>
<dbReference type="PANTHER" id="PTHR11259:SF2">
    <property type="entry name" value="GH16429P"/>
    <property type="match status" value="1"/>
</dbReference>
<gene>
    <name evidence="5" type="ORF">EHS24_003364</name>
</gene>
<keyword evidence="6" id="KW-1185">Reference proteome</keyword>
<accession>A0A427XER5</accession>
<evidence type="ECO:0000313" key="6">
    <source>
        <dbReference type="Proteomes" id="UP000279236"/>
    </source>
</evidence>
<evidence type="ECO:0000256" key="2">
    <source>
        <dbReference type="ARBA" id="ARBA00022741"/>
    </source>
</evidence>
<evidence type="ECO:0000256" key="3">
    <source>
        <dbReference type="ARBA" id="ARBA00023134"/>
    </source>
</evidence>
<dbReference type="GO" id="GO:1990131">
    <property type="term" value="C:Gtr1-Gtr2 GTPase complex"/>
    <property type="evidence" value="ECO:0007669"/>
    <property type="project" value="UniProtKB-UniRule"/>
</dbReference>
<dbReference type="GO" id="GO:0000329">
    <property type="term" value="C:fungal-type vacuole membrane"/>
    <property type="evidence" value="ECO:0007669"/>
    <property type="project" value="TreeGrafter"/>
</dbReference>
<evidence type="ECO:0000313" key="5">
    <source>
        <dbReference type="EMBL" id="RSH77401.1"/>
    </source>
</evidence>
<dbReference type="AlphaFoldDB" id="A0A427XER5"/>
<dbReference type="PANTHER" id="PTHR11259">
    <property type="entry name" value="RAS-RELATED GTP BINDING RAG/GTR YEAST"/>
    <property type="match status" value="1"/>
</dbReference>
<dbReference type="SUPFAM" id="SSF52540">
    <property type="entry name" value="P-loop containing nucleoside triphosphate hydrolases"/>
    <property type="match status" value="1"/>
</dbReference>
<reference evidence="5 6" key="1">
    <citation type="submission" date="2018-11" db="EMBL/GenBank/DDBJ databases">
        <title>Genome sequence of Apiotrichum porosum DSM 27194.</title>
        <authorList>
            <person name="Aliyu H."/>
            <person name="Gorte O."/>
            <person name="Ochsenreither K."/>
        </authorList>
    </citation>
    <scope>NUCLEOTIDE SEQUENCE [LARGE SCALE GENOMIC DNA]</scope>
    <source>
        <strain evidence="5 6">DSM 27194</strain>
    </source>
</reference>
<dbReference type="OrthoDB" id="26136at2759"/>
<dbReference type="EMBL" id="RSCE01000016">
    <property type="protein sequence ID" value="RSH77401.1"/>
    <property type="molecule type" value="Genomic_DNA"/>
</dbReference>
<dbReference type="Pfam" id="PF04670">
    <property type="entry name" value="Gtr1_RagA"/>
    <property type="match status" value="1"/>
</dbReference>
<protein>
    <recommendedName>
        <fullName evidence="4">GTP-binding protein</fullName>
    </recommendedName>
</protein>
<keyword evidence="2 4" id="KW-0547">Nucleotide-binding</keyword>
<dbReference type="GO" id="GO:0009267">
    <property type="term" value="P:cellular response to starvation"/>
    <property type="evidence" value="ECO:0007669"/>
    <property type="project" value="TreeGrafter"/>
</dbReference>
<dbReference type="InterPro" id="IPR027417">
    <property type="entry name" value="P-loop_NTPase"/>
</dbReference>
<dbReference type="RefSeq" id="XP_028472548.1">
    <property type="nucleotide sequence ID" value="XM_028619052.1"/>
</dbReference>
<dbReference type="GO" id="GO:0005525">
    <property type="term" value="F:GTP binding"/>
    <property type="evidence" value="ECO:0007669"/>
    <property type="project" value="UniProtKB-UniRule"/>
</dbReference>
<dbReference type="Gene3D" id="3.30.450.190">
    <property type="match status" value="1"/>
</dbReference>
<keyword evidence="3 4" id="KW-0342">GTP-binding</keyword>
<comment type="caution">
    <text evidence="5">The sequence shown here is derived from an EMBL/GenBank/DDBJ whole genome shotgun (WGS) entry which is preliminary data.</text>
</comment>
<dbReference type="Gene3D" id="3.40.50.300">
    <property type="entry name" value="P-loop containing nucleotide triphosphate hydrolases"/>
    <property type="match status" value="1"/>
</dbReference>
<evidence type="ECO:0000256" key="1">
    <source>
        <dbReference type="ARBA" id="ARBA00007756"/>
    </source>
</evidence>
<proteinExistence type="inferred from homology"/>
<dbReference type="STRING" id="105984.A0A427XER5"/>
<dbReference type="InterPro" id="IPR006762">
    <property type="entry name" value="Gtr1_RagA"/>
</dbReference>